<evidence type="ECO:0000256" key="1">
    <source>
        <dbReference type="ARBA" id="ARBA00000085"/>
    </source>
</evidence>
<dbReference type="Pfam" id="PF00672">
    <property type="entry name" value="HAMP"/>
    <property type="match status" value="1"/>
</dbReference>
<feature type="transmembrane region" description="Helical" evidence="12">
    <location>
        <begin position="166"/>
        <end position="193"/>
    </location>
</feature>
<dbReference type="Pfam" id="PF00512">
    <property type="entry name" value="HisKA"/>
    <property type="match status" value="1"/>
</dbReference>
<dbReference type="SMART" id="SM00387">
    <property type="entry name" value="HATPase_c"/>
    <property type="match status" value="1"/>
</dbReference>
<comment type="subcellular location">
    <subcellularLocation>
        <location evidence="2">Cell membrane</location>
    </subcellularLocation>
</comment>
<comment type="catalytic activity">
    <reaction evidence="1">
        <text>ATP + protein L-histidine = ADP + protein N-phospho-L-histidine.</text>
        <dbReference type="EC" id="2.7.13.3"/>
    </reaction>
</comment>
<dbReference type="PRINTS" id="PR00344">
    <property type="entry name" value="BCTRLSENSOR"/>
</dbReference>
<dbReference type="InterPro" id="IPR003594">
    <property type="entry name" value="HATPase_dom"/>
</dbReference>
<dbReference type="SUPFAM" id="SSF55874">
    <property type="entry name" value="ATPase domain of HSP90 chaperone/DNA topoisomerase II/histidine kinase"/>
    <property type="match status" value="1"/>
</dbReference>
<feature type="domain" description="HAMP" evidence="14">
    <location>
        <begin position="194"/>
        <end position="247"/>
    </location>
</feature>
<dbReference type="PROSITE" id="PS50885">
    <property type="entry name" value="HAMP"/>
    <property type="match status" value="1"/>
</dbReference>
<dbReference type="CDD" id="cd00075">
    <property type="entry name" value="HATPase"/>
    <property type="match status" value="1"/>
</dbReference>
<evidence type="ECO:0000256" key="7">
    <source>
        <dbReference type="ARBA" id="ARBA00022777"/>
    </source>
</evidence>
<keyword evidence="5" id="KW-0808">Transferase</keyword>
<dbReference type="PROSITE" id="PS50109">
    <property type="entry name" value="HIS_KIN"/>
    <property type="match status" value="1"/>
</dbReference>
<dbReference type="CDD" id="cd06225">
    <property type="entry name" value="HAMP"/>
    <property type="match status" value="1"/>
</dbReference>
<dbReference type="Gene3D" id="1.10.287.130">
    <property type="match status" value="1"/>
</dbReference>
<evidence type="ECO:0000256" key="12">
    <source>
        <dbReference type="SAM" id="Phobius"/>
    </source>
</evidence>
<dbReference type="InterPro" id="IPR003661">
    <property type="entry name" value="HisK_dim/P_dom"/>
</dbReference>
<dbReference type="Pfam" id="PF02518">
    <property type="entry name" value="HATPase_c"/>
    <property type="match status" value="1"/>
</dbReference>
<dbReference type="CDD" id="cd00082">
    <property type="entry name" value="HisKA"/>
    <property type="match status" value="1"/>
</dbReference>
<dbReference type="Gene3D" id="3.30.565.10">
    <property type="entry name" value="Histidine kinase-like ATPase, C-terminal domain"/>
    <property type="match status" value="1"/>
</dbReference>
<protein>
    <recommendedName>
        <fullName evidence="3">histidine kinase</fullName>
        <ecNumber evidence="3">2.7.13.3</ecNumber>
    </recommendedName>
</protein>
<gene>
    <name evidence="15" type="ORF">GCM10007298_36240</name>
</gene>
<keyword evidence="8 12" id="KW-1133">Transmembrane helix</keyword>
<evidence type="ECO:0000256" key="9">
    <source>
        <dbReference type="ARBA" id="ARBA00023012"/>
    </source>
</evidence>
<dbReference type="SUPFAM" id="SSF158472">
    <property type="entry name" value="HAMP domain-like"/>
    <property type="match status" value="1"/>
</dbReference>
<dbReference type="PANTHER" id="PTHR45436">
    <property type="entry name" value="SENSOR HISTIDINE KINASE YKOH"/>
    <property type="match status" value="1"/>
</dbReference>
<feature type="domain" description="Histidine kinase" evidence="13">
    <location>
        <begin position="255"/>
        <end position="466"/>
    </location>
</feature>
<dbReference type="RefSeq" id="WP_188491353.1">
    <property type="nucleotide sequence ID" value="NZ_BMCS01000002.1"/>
</dbReference>
<evidence type="ECO:0000256" key="10">
    <source>
        <dbReference type="ARBA" id="ARBA00023136"/>
    </source>
</evidence>
<evidence type="ECO:0000313" key="16">
    <source>
        <dbReference type="Proteomes" id="UP000632454"/>
    </source>
</evidence>
<dbReference type="PANTHER" id="PTHR45436:SF5">
    <property type="entry name" value="SENSOR HISTIDINE KINASE TRCS"/>
    <property type="match status" value="1"/>
</dbReference>
<evidence type="ECO:0000256" key="3">
    <source>
        <dbReference type="ARBA" id="ARBA00012438"/>
    </source>
</evidence>
<accession>A0ABQ1V593</accession>
<dbReference type="EMBL" id="BMCS01000002">
    <property type="protein sequence ID" value="GGF37254.1"/>
    <property type="molecule type" value="Genomic_DNA"/>
</dbReference>
<dbReference type="InterPro" id="IPR004358">
    <property type="entry name" value="Sig_transdc_His_kin-like_C"/>
</dbReference>
<dbReference type="InterPro" id="IPR050428">
    <property type="entry name" value="TCS_sensor_his_kinase"/>
</dbReference>
<keyword evidence="4" id="KW-0597">Phosphoprotein</keyword>
<evidence type="ECO:0000256" key="11">
    <source>
        <dbReference type="SAM" id="MobiDB-lite"/>
    </source>
</evidence>
<organism evidence="15 16">
    <name type="scientific">Williamsia phyllosphaerae</name>
    <dbReference type="NCBI Taxonomy" id="885042"/>
    <lineage>
        <taxon>Bacteria</taxon>
        <taxon>Bacillati</taxon>
        <taxon>Actinomycetota</taxon>
        <taxon>Actinomycetes</taxon>
        <taxon>Mycobacteriales</taxon>
        <taxon>Nocardiaceae</taxon>
        <taxon>Williamsia</taxon>
    </lineage>
</organism>
<evidence type="ECO:0000259" key="14">
    <source>
        <dbReference type="PROSITE" id="PS50885"/>
    </source>
</evidence>
<keyword evidence="10 12" id="KW-0472">Membrane</keyword>
<dbReference type="SMART" id="SM00304">
    <property type="entry name" value="HAMP"/>
    <property type="match status" value="1"/>
</dbReference>
<dbReference type="EC" id="2.7.13.3" evidence="3"/>
<evidence type="ECO:0000256" key="6">
    <source>
        <dbReference type="ARBA" id="ARBA00022692"/>
    </source>
</evidence>
<dbReference type="InterPro" id="IPR005467">
    <property type="entry name" value="His_kinase_dom"/>
</dbReference>
<evidence type="ECO:0000256" key="2">
    <source>
        <dbReference type="ARBA" id="ARBA00004236"/>
    </source>
</evidence>
<evidence type="ECO:0000256" key="4">
    <source>
        <dbReference type="ARBA" id="ARBA00022553"/>
    </source>
</evidence>
<feature type="transmembrane region" description="Helical" evidence="12">
    <location>
        <begin position="25"/>
        <end position="48"/>
    </location>
</feature>
<name>A0ABQ1V593_9NOCA</name>
<dbReference type="InterPro" id="IPR003660">
    <property type="entry name" value="HAMP_dom"/>
</dbReference>
<dbReference type="Gene3D" id="6.10.340.10">
    <property type="match status" value="1"/>
</dbReference>
<comment type="caution">
    <text evidence="15">The sequence shown here is derived from an EMBL/GenBank/DDBJ whole genome shotgun (WGS) entry which is preliminary data.</text>
</comment>
<keyword evidence="9" id="KW-0902">Two-component regulatory system</keyword>
<feature type="region of interest" description="Disordered" evidence="11">
    <location>
        <begin position="104"/>
        <end position="123"/>
    </location>
</feature>
<evidence type="ECO:0000313" key="15">
    <source>
        <dbReference type="EMBL" id="GGF37254.1"/>
    </source>
</evidence>
<dbReference type="Proteomes" id="UP000632454">
    <property type="component" value="Unassembled WGS sequence"/>
</dbReference>
<dbReference type="InterPro" id="IPR036890">
    <property type="entry name" value="HATPase_C_sf"/>
</dbReference>
<dbReference type="InterPro" id="IPR036097">
    <property type="entry name" value="HisK_dim/P_sf"/>
</dbReference>
<keyword evidence="6 12" id="KW-0812">Transmembrane</keyword>
<sequence length="479" mass="51135">MGDPATVSNRLTWLRRRLAGVRIRLTVIATLLLAVALALAAAIMLFVLHESLLNAADGATSARAGQIAEALQSDSPSTIDAGLLTPSNDVDAIQIVSRDGRVLAGTPNARQNPLSDSLAPGARRTVDDARMGSGDDEYRGSVLGVTTPRGPFTVIVGAAEGPINDVVLTVAVLFCVVFPIILLMLGAAVHYVVGRTLRPVEQIRYQVASMSSSDLSRRVSEPDTGDEIATLASTMNQMLDRLQSARERQLHFVGDASHELRSPLMTIVGMLDLARTSGRPLDIDTIDTVVLPEAHRLQTMVDDLLLLARADEHGVPLTVEEVDLDDIVDAEARRLERLGRVRVHAHVEAIRVRGDRDKLTRAIRNLADNAERHALGCVDISMSRDSDAGTASVIISDDGPGIPEPDRQRVFHRFVRLDTDRQRSSGGSGLGLAIVAEIVHAHDGDVRVADAVGGGAAVTVVLPIQGADHTDEPPSAASR</sequence>
<dbReference type="SMART" id="SM00388">
    <property type="entry name" value="HisKA"/>
    <property type="match status" value="1"/>
</dbReference>
<evidence type="ECO:0000256" key="8">
    <source>
        <dbReference type="ARBA" id="ARBA00022989"/>
    </source>
</evidence>
<evidence type="ECO:0000259" key="13">
    <source>
        <dbReference type="PROSITE" id="PS50109"/>
    </source>
</evidence>
<keyword evidence="16" id="KW-1185">Reference proteome</keyword>
<evidence type="ECO:0000256" key="5">
    <source>
        <dbReference type="ARBA" id="ARBA00022679"/>
    </source>
</evidence>
<keyword evidence="7 15" id="KW-0418">Kinase</keyword>
<dbReference type="GO" id="GO:0016301">
    <property type="term" value="F:kinase activity"/>
    <property type="evidence" value="ECO:0007669"/>
    <property type="project" value="UniProtKB-KW"/>
</dbReference>
<dbReference type="SUPFAM" id="SSF47384">
    <property type="entry name" value="Homodimeric domain of signal transducing histidine kinase"/>
    <property type="match status" value="1"/>
</dbReference>
<proteinExistence type="predicted"/>
<reference evidence="16" key="1">
    <citation type="journal article" date="2019" name="Int. J. Syst. Evol. Microbiol.">
        <title>The Global Catalogue of Microorganisms (GCM) 10K type strain sequencing project: providing services to taxonomists for standard genome sequencing and annotation.</title>
        <authorList>
            <consortium name="The Broad Institute Genomics Platform"/>
            <consortium name="The Broad Institute Genome Sequencing Center for Infectious Disease"/>
            <person name="Wu L."/>
            <person name="Ma J."/>
        </authorList>
    </citation>
    <scope>NUCLEOTIDE SEQUENCE [LARGE SCALE GENOMIC DNA]</scope>
    <source>
        <strain evidence="16">CCM 7855</strain>
    </source>
</reference>